<dbReference type="Proteomes" id="UP001148662">
    <property type="component" value="Unassembled WGS sequence"/>
</dbReference>
<comment type="caution">
    <text evidence="1">The sequence shown here is derived from an EMBL/GenBank/DDBJ whole genome shotgun (WGS) entry which is preliminary data.</text>
</comment>
<gene>
    <name evidence="1" type="ORF">NM688_g5602</name>
</gene>
<evidence type="ECO:0000313" key="1">
    <source>
        <dbReference type="EMBL" id="KAJ3545679.1"/>
    </source>
</evidence>
<proteinExistence type="predicted"/>
<evidence type="ECO:0000313" key="2">
    <source>
        <dbReference type="Proteomes" id="UP001148662"/>
    </source>
</evidence>
<dbReference type="EMBL" id="JANHOG010001048">
    <property type="protein sequence ID" value="KAJ3545679.1"/>
    <property type="molecule type" value="Genomic_DNA"/>
</dbReference>
<organism evidence="1 2">
    <name type="scientific">Phlebia brevispora</name>
    <dbReference type="NCBI Taxonomy" id="194682"/>
    <lineage>
        <taxon>Eukaryota</taxon>
        <taxon>Fungi</taxon>
        <taxon>Dikarya</taxon>
        <taxon>Basidiomycota</taxon>
        <taxon>Agaricomycotina</taxon>
        <taxon>Agaricomycetes</taxon>
        <taxon>Polyporales</taxon>
        <taxon>Meruliaceae</taxon>
        <taxon>Phlebia</taxon>
    </lineage>
</organism>
<sequence length="76" mass="8909">MDSILIPIALAFVAGYYVSLWRQNYVTRKSLLPPGPPGSLIWGNYYDMPSSQQWLKYTQWAKEYGACVRHWHMPLF</sequence>
<protein>
    <submittedName>
        <fullName evidence="1">Uncharacterized protein</fullName>
    </submittedName>
</protein>
<reference evidence="1" key="1">
    <citation type="submission" date="2022-07" db="EMBL/GenBank/DDBJ databases">
        <title>Genome Sequence of Phlebia brevispora.</title>
        <authorList>
            <person name="Buettner E."/>
        </authorList>
    </citation>
    <scope>NUCLEOTIDE SEQUENCE</scope>
    <source>
        <strain evidence="1">MPL23</strain>
    </source>
</reference>
<name>A0ACC1SSK2_9APHY</name>
<accession>A0ACC1SSK2</accession>
<keyword evidence="2" id="KW-1185">Reference proteome</keyword>